<dbReference type="AlphaFoldDB" id="A0A7J7M785"/>
<comment type="caution">
    <text evidence="2">The sequence shown here is derived from an EMBL/GenBank/DDBJ whole genome shotgun (WGS) entry which is preliminary data.</text>
</comment>
<protein>
    <submittedName>
        <fullName evidence="2">Uncharacterized protein</fullName>
    </submittedName>
</protein>
<organism evidence="2 3">
    <name type="scientific">Kingdonia uniflora</name>
    <dbReference type="NCBI Taxonomy" id="39325"/>
    <lineage>
        <taxon>Eukaryota</taxon>
        <taxon>Viridiplantae</taxon>
        <taxon>Streptophyta</taxon>
        <taxon>Embryophyta</taxon>
        <taxon>Tracheophyta</taxon>
        <taxon>Spermatophyta</taxon>
        <taxon>Magnoliopsida</taxon>
        <taxon>Ranunculales</taxon>
        <taxon>Circaeasteraceae</taxon>
        <taxon>Kingdonia</taxon>
    </lineage>
</organism>
<reference evidence="2 3" key="1">
    <citation type="journal article" date="2020" name="IScience">
        <title>Genome Sequencing of the Endangered Kingdonia uniflora (Circaeasteraceae, Ranunculales) Reveals Potential Mechanisms of Evolutionary Specialization.</title>
        <authorList>
            <person name="Sun Y."/>
            <person name="Deng T."/>
            <person name="Zhang A."/>
            <person name="Moore M.J."/>
            <person name="Landis J.B."/>
            <person name="Lin N."/>
            <person name="Zhang H."/>
            <person name="Zhang X."/>
            <person name="Huang J."/>
            <person name="Zhang X."/>
            <person name="Sun H."/>
            <person name="Wang H."/>
        </authorList>
    </citation>
    <scope>NUCLEOTIDE SEQUENCE [LARGE SCALE GENOMIC DNA]</scope>
    <source>
        <strain evidence="2">TB1705</strain>
        <tissue evidence="2">Leaf</tissue>
    </source>
</reference>
<dbReference type="EMBL" id="JACGCM010001726">
    <property type="protein sequence ID" value="KAF6150751.1"/>
    <property type="molecule type" value="Genomic_DNA"/>
</dbReference>
<accession>A0A7J7M785</accession>
<dbReference type="PANTHER" id="PTHR37247">
    <property type="entry name" value="TRANSMEMBRANE PROTEIN"/>
    <property type="match status" value="1"/>
</dbReference>
<name>A0A7J7M785_9MAGN</name>
<keyword evidence="1" id="KW-0472">Membrane</keyword>
<dbReference type="Proteomes" id="UP000541444">
    <property type="component" value="Unassembled WGS sequence"/>
</dbReference>
<gene>
    <name evidence="2" type="ORF">GIB67_020834</name>
</gene>
<dbReference type="PANTHER" id="PTHR37247:SF1">
    <property type="entry name" value="TRANSMEMBRANE PROTEIN"/>
    <property type="match status" value="1"/>
</dbReference>
<evidence type="ECO:0000313" key="3">
    <source>
        <dbReference type="Proteomes" id="UP000541444"/>
    </source>
</evidence>
<proteinExistence type="predicted"/>
<keyword evidence="1" id="KW-0812">Transmembrane</keyword>
<evidence type="ECO:0000313" key="2">
    <source>
        <dbReference type="EMBL" id="KAF6150751.1"/>
    </source>
</evidence>
<keyword evidence="1" id="KW-1133">Transmembrane helix</keyword>
<dbReference type="OrthoDB" id="1913236at2759"/>
<sequence length="212" mass="23260">MIVHGNSSGFISLSQKQYLIPQNCSNIHVGLIQLCISKLPSQVQKLNLTPKRANFSKAILVSTRIRTTTSSRIRCASYSARSYHELKTNDGSDSFWLSLTKEAIGGFRSLGVFLVVQPSQLRYIEWPSFRSTMEADPVTFRDLGLDRPGSSCHIPGCDAHKRVSIVIITPIGSLELKTASLTLVLVALLIVALSSIDSVLCYLLAVVLRRAA</sequence>
<evidence type="ECO:0000256" key="1">
    <source>
        <dbReference type="SAM" id="Phobius"/>
    </source>
</evidence>
<keyword evidence="3" id="KW-1185">Reference proteome</keyword>
<feature type="transmembrane region" description="Helical" evidence="1">
    <location>
        <begin position="183"/>
        <end position="208"/>
    </location>
</feature>